<evidence type="ECO:0000313" key="2">
    <source>
        <dbReference type="EMBL" id="KAJ8716831.1"/>
    </source>
</evidence>
<gene>
    <name evidence="2" type="ORF">PYW07_003458</name>
</gene>
<evidence type="ECO:0000256" key="1">
    <source>
        <dbReference type="SAM" id="Phobius"/>
    </source>
</evidence>
<dbReference type="Gene3D" id="1.10.287.70">
    <property type="match status" value="1"/>
</dbReference>
<dbReference type="EMBL" id="JARGEI010000017">
    <property type="protein sequence ID" value="KAJ8716831.1"/>
    <property type="molecule type" value="Genomic_DNA"/>
</dbReference>
<keyword evidence="3" id="KW-1185">Reference proteome</keyword>
<organism evidence="2 3">
    <name type="scientific">Mythimna separata</name>
    <name type="common">Oriental armyworm</name>
    <name type="synonym">Pseudaletia separata</name>
    <dbReference type="NCBI Taxonomy" id="271217"/>
    <lineage>
        <taxon>Eukaryota</taxon>
        <taxon>Metazoa</taxon>
        <taxon>Ecdysozoa</taxon>
        <taxon>Arthropoda</taxon>
        <taxon>Hexapoda</taxon>
        <taxon>Insecta</taxon>
        <taxon>Pterygota</taxon>
        <taxon>Neoptera</taxon>
        <taxon>Endopterygota</taxon>
        <taxon>Lepidoptera</taxon>
        <taxon>Glossata</taxon>
        <taxon>Ditrysia</taxon>
        <taxon>Noctuoidea</taxon>
        <taxon>Noctuidae</taxon>
        <taxon>Noctuinae</taxon>
        <taxon>Hadenini</taxon>
        <taxon>Mythimna</taxon>
    </lineage>
</organism>
<accession>A0AAD8DR88</accession>
<sequence>MRLVVPGCVHDARSIPALRIFVLASAMALYLAMGASVFQAIEGPLEESIGEKLDQLKAQFLQDHPCVTDYLRSCQDEASRTRRTLAGV</sequence>
<keyword evidence="1" id="KW-0472">Membrane</keyword>
<feature type="transmembrane region" description="Helical" evidence="1">
    <location>
        <begin position="20"/>
        <end position="41"/>
    </location>
</feature>
<dbReference type="AlphaFoldDB" id="A0AAD8DR88"/>
<reference evidence="2" key="1">
    <citation type="submission" date="2023-03" db="EMBL/GenBank/DDBJ databases">
        <title>Chromosome-level genomes of two armyworms, Mythimna separata and Mythimna loreyi, provide insights into the biosynthesis and reception of sex pheromones.</title>
        <authorList>
            <person name="Zhao H."/>
        </authorList>
    </citation>
    <scope>NUCLEOTIDE SEQUENCE</scope>
    <source>
        <strain evidence="2">BeijingLab</strain>
        <tissue evidence="2">Pupa</tissue>
    </source>
</reference>
<keyword evidence="1" id="KW-1133">Transmembrane helix</keyword>
<proteinExistence type="predicted"/>
<keyword evidence="1" id="KW-0812">Transmembrane</keyword>
<name>A0AAD8DR88_MYTSE</name>
<protein>
    <submittedName>
        <fullName evidence="2">Uncharacterized protein</fullName>
    </submittedName>
</protein>
<dbReference type="Proteomes" id="UP001231518">
    <property type="component" value="Chromosome 14"/>
</dbReference>
<comment type="caution">
    <text evidence="2">The sequence shown here is derived from an EMBL/GenBank/DDBJ whole genome shotgun (WGS) entry which is preliminary data.</text>
</comment>
<evidence type="ECO:0000313" key="3">
    <source>
        <dbReference type="Proteomes" id="UP001231518"/>
    </source>
</evidence>